<dbReference type="PROSITE" id="PS50893">
    <property type="entry name" value="ABC_TRANSPORTER_2"/>
    <property type="match status" value="1"/>
</dbReference>
<name>A0A1H7M1F4_9BURK</name>
<feature type="transmembrane region" description="Helical" evidence="10">
    <location>
        <begin position="144"/>
        <end position="165"/>
    </location>
</feature>
<keyword evidence="5 10" id="KW-0812">Transmembrane</keyword>
<keyword evidence="9 10" id="KW-0472">Membrane</keyword>
<evidence type="ECO:0000256" key="3">
    <source>
        <dbReference type="ARBA" id="ARBA00022475"/>
    </source>
</evidence>
<dbReference type="EMBL" id="FOAJ01000004">
    <property type="protein sequence ID" value="SEL05063.1"/>
    <property type="molecule type" value="Genomic_DNA"/>
</dbReference>
<evidence type="ECO:0000259" key="12">
    <source>
        <dbReference type="PROSITE" id="PS50929"/>
    </source>
</evidence>
<evidence type="ECO:0000259" key="11">
    <source>
        <dbReference type="PROSITE" id="PS50893"/>
    </source>
</evidence>
<dbReference type="Gene3D" id="1.20.1560.10">
    <property type="entry name" value="ABC transporter type 1, transmembrane domain"/>
    <property type="match status" value="1"/>
</dbReference>
<evidence type="ECO:0000256" key="4">
    <source>
        <dbReference type="ARBA" id="ARBA00022519"/>
    </source>
</evidence>
<dbReference type="GO" id="GO:0016887">
    <property type="term" value="F:ATP hydrolysis activity"/>
    <property type="evidence" value="ECO:0007669"/>
    <property type="project" value="InterPro"/>
</dbReference>
<organism evidence="13 14">
    <name type="scientific">Paraburkholderia caballeronis</name>
    <dbReference type="NCBI Taxonomy" id="416943"/>
    <lineage>
        <taxon>Bacteria</taxon>
        <taxon>Pseudomonadati</taxon>
        <taxon>Pseudomonadota</taxon>
        <taxon>Betaproteobacteria</taxon>
        <taxon>Burkholderiales</taxon>
        <taxon>Burkholderiaceae</taxon>
        <taxon>Paraburkholderia</taxon>
    </lineage>
</organism>
<dbReference type="PANTHER" id="PTHR11384:SF59">
    <property type="entry name" value="LYSOSOMAL COBALAMIN TRANSPORTER ABCD4"/>
    <property type="match status" value="1"/>
</dbReference>
<feature type="transmembrane region" description="Helical" evidence="10">
    <location>
        <begin position="22"/>
        <end position="44"/>
    </location>
</feature>
<dbReference type="PROSITE" id="PS00211">
    <property type="entry name" value="ABC_TRANSPORTER_1"/>
    <property type="match status" value="1"/>
</dbReference>
<dbReference type="PROSITE" id="PS50929">
    <property type="entry name" value="ABC_TM1F"/>
    <property type="match status" value="1"/>
</dbReference>
<evidence type="ECO:0000256" key="1">
    <source>
        <dbReference type="ARBA" id="ARBA00004651"/>
    </source>
</evidence>
<dbReference type="InterPro" id="IPR050835">
    <property type="entry name" value="ABC_transporter_sub-D"/>
</dbReference>
<dbReference type="GO" id="GO:0005524">
    <property type="term" value="F:ATP binding"/>
    <property type="evidence" value="ECO:0007669"/>
    <property type="project" value="UniProtKB-KW"/>
</dbReference>
<dbReference type="STRING" id="416943.SAMN05445871_3595"/>
<sequence length="585" mass="64176">MPPGGTLRAAGRLAFPILASRFRWPALSLLAVCIGLTFVSNQLLVELNAWHGRFMDAVQAYNAAVMPSLGLELAAVMVGIALSTVLENLSRSTLEIGWRRWLTERLIDRWLSNGAFYRIERDQLVDNPDQRISQDVDHFVSHSYSLSIGLVGAVVSFVSFSSILWSKSGPADFTVLGWTIVVPGYMFWVALLYAFATSCLVHWVGRPMMRLNFAKERAEADCRFMMTGVREYAEQIALYGGAPTESRRLRRGFDAVWRNSWQIAFFNLRFFPLNTVLMHIAVFVPTFAVLPRYLSHAVTLGDMAMMASAFSTLVLTLSWFITNYQALQNFRVIVARLDGLDRATAATGTAGTAGHATDGEGIAHAATAGRGLTVTGLTLTTPAGRTLARDLSFTLAPGERWLVRGPSGTGKSTLVRALAGIWPYGSGTVRIPDGASLLFLSQKNYLPPGSLRAALSYPSGDDAFSDAQCRDALMACQLAHYCGQLDEHAPWGHRMSPGEQQRLAIARVLLQRPDYLLMDESTSALDAETELHLYALLIERLPDTTLFSVSHHPALDVFHTHVLHVHDGRSARNGSAQPAVAVPLN</sequence>
<dbReference type="Pfam" id="PF06472">
    <property type="entry name" value="ABC_membrane_2"/>
    <property type="match status" value="1"/>
</dbReference>
<proteinExistence type="predicted"/>
<dbReference type="CDD" id="cd03223">
    <property type="entry name" value="ABCD_peroxisomal_ALDP"/>
    <property type="match status" value="1"/>
</dbReference>
<feature type="transmembrane region" description="Helical" evidence="10">
    <location>
        <begin position="303"/>
        <end position="321"/>
    </location>
</feature>
<protein>
    <submittedName>
        <fullName evidence="13">Putative ATP-binding cassette transporter</fullName>
    </submittedName>
</protein>
<dbReference type="SUPFAM" id="SSF52540">
    <property type="entry name" value="P-loop containing nucleoside triphosphate hydrolases"/>
    <property type="match status" value="1"/>
</dbReference>
<evidence type="ECO:0000313" key="14">
    <source>
        <dbReference type="Proteomes" id="UP000199120"/>
    </source>
</evidence>
<reference evidence="14" key="1">
    <citation type="submission" date="2016-10" db="EMBL/GenBank/DDBJ databases">
        <authorList>
            <person name="Varghese N."/>
            <person name="Submissions S."/>
        </authorList>
    </citation>
    <scope>NUCLEOTIDE SEQUENCE [LARGE SCALE GENOMIC DNA]</scope>
    <source>
        <strain evidence="14">LMG 26416</strain>
    </source>
</reference>
<dbReference type="PANTHER" id="PTHR11384">
    <property type="entry name" value="ATP-BINDING CASSETTE, SUB-FAMILY D MEMBER"/>
    <property type="match status" value="1"/>
</dbReference>
<keyword evidence="7 13" id="KW-0067">ATP-binding</keyword>
<dbReference type="InterPro" id="IPR036640">
    <property type="entry name" value="ABC1_TM_sf"/>
</dbReference>
<evidence type="ECO:0000256" key="7">
    <source>
        <dbReference type="ARBA" id="ARBA00022840"/>
    </source>
</evidence>
<dbReference type="GO" id="GO:0140359">
    <property type="term" value="F:ABC-type transporter activity"/>
    <property type="evidence" value="ECO:0007669"/>
    <property type="project" value="InterPro"/>
</dbReference>
<keyword evidence="6" id="KW-0547">Nucleotide-binding</keyword>
<dbReference type="InterPro" id="IPR011527">
    <property type="entry name" value="ABC1_TM_dom"/>
</dbReference>
<evidence type="ECO:0000313" key="13">
    <source>
        <dbReference type="EMBL" id="SEL05063.1"/>
    </source>
</evidence>
<feature type="domain" description="ABC transporter" evidence="11">
    <location>
        <begin position="372"/>
        <end position="584"/>
    </location>
</feature>
<feature type="transmembrane region" description="Helical" evidence="10">
    <location>
        <begin position="270"/>
        <end position="291"/>
    </location>
</feature>
<dbReference type="Gene3D" id="3.40.50.300">
    <property type="entry name" value="P-loop containing nucleotide triphosphate hydrolases"/>
    <property type="match status" value="1"/>
</dbReference>
<evidence type="ECO:0000256" key="9">
    <source>
        <dbReference type="ARBA" id="ARBA00023136"/>
    </source>
</evidence>
<dbReference type="GO" id="GO:0005886">
    <property type="term" value="C:plasma membrane"/>
    <property type="evidence" value="ECO:0007669"/>
    <property type="project" value="UniProtKB-SubCell"/>
</dbReference>
<accession>A0A1H7M1F4</accession>
<dbReference type="Proteomes" id="UP000199120">
    <property type="component" value="Unassembled WGS sequence"/>
</dbReference>
<evidence type="ECO:0000256" key="10">
    <source>
        <dbReference type="SAM" id="Phobius"/>
    </source>
</evidence>
<keyword evidence="3" id="KW-1003">Cell membrane</keyword>
<keyword evidence="2" id="KW-0813">Transport</keyword>
<dbReference type="Pfam" id="PF00005">
    <property type="entry name" value="ABC_tran"/>
    <property type="match status" value="1"/>
</dbReference>
<feature type="transmembrane region" description="Helical" evidence="10">
    <location>
        <begin position="64"/>
        <end position="86"/>
    </location>
</feature>
<feature type="transmembrane region" description="Helical" evidence="10">
    <location>
        <begin position="185"/>
        <end position="205"/>
    </location>
</feature>
<feature type="domain" description="ABC transmembrane type-1" evidence="12">
    <location>
        <begin position="52"/>
        <end position="329"/>
    </location>
</feature>
<comment type="subcellular location">
    <subcellularLocation>
        <location evidence="1">Cell membrane</location>
        <topology evidence="1">Multi-pass membrane protein</topology>
    </subcellularLocation>
</comment>
<evidence type="ECO:0000256" key="6">
    <source>
        <dbReference type="ARBA" id="ARBA00022741"/>
    </source>
</evidence>
<keyword evidence="14" id="KW-1185">Reference proteome</keyword>
<dbReference type="SMART" id="SM00382">
    <property type="entry name" value="AAA"/>
    <property type="match status" value="1"/>
</dbReference>
<dbReference type="InterPro" id="IPR027417">
    <property type="entry name" value="P-loop_NTPase"/>
</dbReference>
<keyword evidence="8 10" id="KW-1133">Transmembrane helix</keyword>
<dbReference type="InterPro" id="IPR003593">
    <property type="entry name" value="AAA+_ATPase"/>
</dbReference>
<dbReference type="InterPro" id="IPR017871">
    <property type="entry name" value="ABC_transporter-like_CS"/>
</dbReference>
<evidence type="ECO:0000256" key="5">
    <source>
        <dbReference type="ARBA" id="ARBA00022692"/>
    </source>
</evidence>
<dbReference type="SUPFAM" id="SSF90123">
    <property type="entry name" value="ABC transporter transmembrane region"/>
    <property type="match status" value="1"/>
</dbReference>
<dbReference type="AlphaFoldDB" id="A0A1H7M1F4"/>
<gene>
    <name evidence="13" type="ORF">SAMN05192542_104581</name>
</gene>
<evidence type="ECO:0000256" key="2">
    <source>
        <dbReference type="ARBA" id="ARBA00022448"/>
    </source>
</evidence>
<evidence type="ECO:0000256" key="8">
    <source>
        <dbReference type="ARBA" id="ARBA00022989"/>
    </source>
</evidence>
<dbReference type="InterPro" id="IPR003439">
    <property type="entry name" value="ABC_transporter-like_ATP-bd"/>
</dbReference>
<keyword evidence="4" id="KW-0997">Cell inner membrane</keyword>